<name>A0A8S1WKF0_PAROT</name>
<dbReference type="OrthoDB" id="308244at2759"/>
<dbReference type="OMA" id="NDPQHPM"/>
<proteinExistence type="predicted"/>
<accession>A0A8S1WKF0</accession>
<gene>
    <name evidence="1" type="ORF">POCTA_138.1.T0970213</name>
</gene>
<dbReference type="EMBL" id="CAJJDP010000096">
    <property type="protein sequence ID" value="CAD8190564.1"/>
    <property type="molecule type" value="Genomic_DNA"/>
</dbReference>
<dbReference type="AlphaFoldDB" id="A0A8S1WKF0"/>
<sequence>MSSIVYQNSKPQQFMEYNPAYEQQQQQIQIQKLNQKQQEEVQSIRYYLYDSLQFLINLLYSSKAVNEHFENDPQHPMRIIARNKITLQLNLSNSIQFDQSFQYKSDPKLNQVLQIEKQNAKKLLEQLPPEFKLEFENYLEIYQSSSLDQNIEMRSLNMEQTNIETKFDSNVLQSIINSIQQVDKTTQQFREQKVYKIPNIQDIITNANNYYQKTKYSLVKNYPNQNQIQIELQEMSQQQDMPIPLSQNKFKLKRKLHRPIKDKQIFGIQNRKIYKDTSQRNKNHCNYQHLGKNL</sequence>
<organism evidence="1 2">
    <name type="scientific">Paramecium octaurelia</name>
    <dbReference type="NCBI Taxonomy" id="43137"/>
    <lineage>
        <taxon>Eukaryota</taxon>
        <taxon>Sar</taxon>
        <taxon>Alveolata</taxon>
        <taxon>Ciliophora</taxon>
        <taxon>Intramacronucleata</taxon>
        <taxon>Oligohymenophorea</taxon>
        <taxon>Peniculida</taxon>
        <taxon>Parameciidae</taxon>
        <taxon>Paramecium</taxon>
    </lineage>
</organism>
<comment type="caution">
    <text evidence="1">The sequence shown here is derived from an EMBL/GenBank/DDBJ whole genome shotgun (WGS) entry which is preliminary data.</text>
</comment>
<protein>
    <submittedName>
        <fullName evidence="1">Uncharacterized protein</fullName>
    </submittedName>
</protein>
<keyword evidence="2" id="KW-1185">Reference proteome</keyword>
<evidence type="ECO:0000313" key="2">
    <source>
        <dbReference type="Proteomes" id="UP000683925"/>
    </source>
</evidence>
<reference evidence="1" key="1">
    <citation type="submission" date="2021-01" db="EMBL/GenBank/DDBJ databases">
        <authorList>
            <consortium name="Genoscope - CEA"/>
            <person name="William W."/>
        </authorList>
    </citation>
    <scope>NUCLEOTIDE SEQUENCE</scope>
</reference>
<evidence type="ECO:0000313" key="1">
    <source>
        <dbReference type="EMBL" id="CAD8190564.1"/>
    </source>
</evidence>
<dbReference type="Proteomes" id="UP000683925">
    <property type="component" value="Unassembled WGS sequence"/>
</dbReference>